<feature type="transmembrane region" description="Helical" evidence="6">
    <location>
        <begin position="398"/>
        <end position="418"/>
    </location>
</feature>
<sequence>MVSIWPTAEGQIAWTEHLAPPSCSRFLSIGTSRFHTDDIVCQRYYVAWLTAIAWIFMTSSATFICAVSITGIASLCHPTYVPERWHTALMFWAILIIGLFLNIYGMRLFSHLNNVVAFSMLGSTVTIVAILFAKSSGDYNSAHYAFLGFENGTGWSSRGITFIVGMVSAAFSILGYDSVAHMCEEMYKPAVYAPRAMVGSVLISLPAGLLIILAFVFTIKDIPTIATQIFPLTYILEQALGNKAGAAFLTVTMSTTSAACASMSMLATSGRVIWSFALEGGIPFSRQLSKINRQHHVPIRAMVVSVIIQCLIVLIYIGNAALFNSILVLAIALLNASYLIPNFLMLTRGRRSGTLPKAPFSLGPVLGPVCNVVAIIYELFISVMLFLPTVRPVTGENMNYACAIFGVAHIVCGVYWFFGGRKRAHNYATDRAAAVAAAASNDTGSVKGAAA</sequence>
<evidence type="ECO:0000256" key="2">
    <source>
        <dbReference type="ARBA" id="ARBA00022448"/>
    </source>
</evidence>
<feature type="transmembrane region" description="Helical" evidence="6">
    <location>
        <begin position="196"/>
        <end position="219"/>
    </location>
</feature>
<dbReference type="EMBL" id="BQKY01000006">
    <property type="protein sequence ID" value="GJN89969.1"/>
    <property type="molecule type" value="Genomic_DNA"/>
</dbReference>
<evidence type="ECO:0000256" key="5">
    <source>
        <dbReference type="ARBA" id="ARBA00023136"/>
    </source>
</evidence>
<evidence type="ECO:0000256" key="4">
    <source>
        <dbReference type="ARBA" id="ARBA00022989"/>
    </source>
</evidence>
<dbReference type="GO" id="GO:0016020">
    <property type="term" value="C:membrane"/>
    <property type="evidence" value="ECO:0007669"/>
    <property type="project" value="UniProtKB-SubCell"/>
</dbReference>
<feature type="transmembrane region" description="Helical" evidence="6">
    <location>
        <begin position="115"/>
        <end position="134"/>
    </location>
</feature>
<dbReference type="PANTHER" id="PTHR45649">
    <property type="entry name" value="AMINO-ACID PERMEASE BAT1"/>
    <property type="match status" value="1"/>
</dbReference>
<dbReference type="InterPro" id="IPR002293">
    <property type="entry name" value="AA/rel_permease1"/>
</dbReference>
<feature type="transmembrane region" description="Helical" evidence="6">
    <location>
        <begin position="297"/>
        <end position="317"/>
    </location>
</feature>
<name>A0AAV5GJA3_9BASI</name>
<dbReference type="GO" id="GO:0022857">
    <property type="term" value="F:transmembrane transporter activity"/>
    <property type="evidence" value="ECO:0007669"/>
    <property type="project" value="InterPro"/>
</dbReference>
<feature type="transmembrane region" description="Helical" evidence="6">
    <location>
        <begin position="365"/>
        <end position="386"/>
    </location>
</feature>
<keyword evidence="3 6" id="KW-0812">Transmembrane</keyword>
<feature type="transmembrane region" description="Helical" evidence="6">
    <location>
        <begin position="155"/>
        <end position="176"/>
    </location>
</feature>
<reference evidence="7 8" key="1">
    <citation type="submission" date="2021-12" db="EMBL/GenBank/DDBJ databases">
        <title>High titer production of polyol ester of fatty acids by Rhodotorula paludigena BS15 towards product separation-free biomass refinery.</title>
        <authorList>
            <person name="Mano J."/>
            <person name="Ono H."/>
            <person name="Tanaka T."/>
            <person name="Naito K."/>
            <person name="Sushida H."/>
            <person name="Ike M."/>
            <person name="Tokuyasu K."/>
            <person name="Kitaoka M."/>
        </authorList>
    </citation>
    <scope>NUCLEOTIDE SEQUENCE [LARGE SCALE GENOMIC DNA]</scope>
    <source>
        <strain evidence="7 8">BS15</strain>
    </source>
</reference>
<keyword evidence="5 6" id="KW-0472">Membrane</keyword>
<feature type="transmembrane region" description="Helical" evidence="6">
    <location>
        <begin position="323"/>
        <end position="344"/>
    </location>
</feature>
<feature type="transmembrane region" description="Helical" evidence="6">
    <location>
        <begin position="88"/>
        <end position="109"/>
    </location>
</feature>
<dbReference type="Gene3D" id="1.20.1740.10">
    <property type="entry name" value="Amino acid/polyamine transporter I"/>
    <property type="match status" value="1"/>
</dbReference>
<comment type="caution">
    <text evidence="7">The sequence shown here is derived from an EMBL/GenBank/DDBJ whole genome shotgun (WGS) entry which is preliminary data.</text>
</comment>
<dbReference type="PANTHER" id="PTHR45649:SF14">
    <property type="entry name" value="GABA PERMEASE"/>
    <property type="match status" value="1"/>
</dbReference>
<organism evidence="7 8">
    <name type="scientific">Rhodotorula paludigena</name>
    <dbReference type="NCBI Taxonomy" id="86838"/>
    <lineage>
        <taxon>Eukaryota</taxon>
        <taxon>Fungi</taxon>
        <taxon>Dikarya</taxon>
        <taxon>Basidiomycota</taxon>
        <taxon>Pucciniomycotina</taxon>
        <taxon>Microbotryomycetes</taxon>
        <taxon>Sporidiobolales</taxon>
        <taxon>Sporidiobolaceae</taxon>
        <taxon>Rhodotorula</taxon>
    </lineage>
</organism>
<keyword evidence="2" id="KW-0813">Transport</keyword>
<gene>
    <name evidence="7" type="ORF">Rhopal_002958-T1</name>
</gene>
<comment type="subcellular location">
    <subcellularLocation>
        <location evidence="1">Membrane</location>
        <topology evidence="1">Multi-pass membrane protein</topology>
    </subcellularLocation>
</comment>
<protein>
    <recommendedName>
        <fullName evidence="9">Amino acid transporter</fullName>
    </recommendedName>
</protein>
<keyword evidence="8" id="KW-1185">Reference proteome</keyword>
<evidence type="ECO:0008006" key="9">
    <source>
        <dbReference type="Google" id="ProtNLM"/>
    </source>
</evidence>
<evidence type="ECO:0000256" key="3">
    <source>
        <dbReference type="ARBA" id="ARBA00022692"/>
    </source>
</evidence>
<dbReference type="Pfam" id="PF13520">
    <property type="entry name" value="AA_permease_2"/>
    <property type="match status" value="1"/>
</dbReference>
<dbReference type="Proteomes" id="UP001342314">
    <property type="component" value="Unassembled WGS sequence"/>
</dbReference>
<evidence type="ECO:0000313" key="7">
    <source>
        <dbReference type="EMBL" id="GJN89969.1"/>
    </source>
</evidence>
<dbReference type="PIRSF" id="PIRSF006060">
    <property type="entry name" value="AA_transporter"/>
    <property type="match status" value="1"/>
</dbReference>
<proteinExistence type="predicted"/>
<evidence type="ECO:0000313" key="8">
    <source>
        <dbReference type="Proteomes" id="UP001342314"/>
    </source>
</evidence>
<dbReference type="AlphaFoldDB" id="A0AAV5GJA3"/>
<evidence type="ECO:0000256" key="6">
    <source>
        <dbReference type="SAM" id="Phobius"/>
    </source>
</evidence>
<keyword evidence="4 6" id="KW-1133">Transmembrane helix</keyword>
<feature type="transmembrane region" description="Helical" evidence="6">
    <location>
        <begin position="52"/>
        <end position="76"/>
    </location>
</feature>
<evidence type="ECO:0000256" key="1">
    <source>
        <dbReference type="ARBA" id="ARBA00004141"/>
    </source>
</evidence>
<accession>A0AAV5GJA3</accession>